<dbReference type="EC" id="1.2.7.11" evidence="3"/>
<evidence type="ECO:0000313" key="8">
    <source>
        <dbReference type="EMBL" id="RSN73640.1"/>
    </source>
</evidence>
<gene>
    <name evidence="8" type="primary">porA</name>
    <name evidence="8" type="ORF">D6D85_09745</name>
</gene>
<sequence length="399" mass="45255">MWELINANEAAAHAVRLARVKVIPIYPITPQTMIVEVIEEFIAKGLMTAEYIRVESEHSAMAAAIGASSAGVRTFTATASQGLLYMHEVLHWAAGSRLPIGMAVVNRAVGPPWNIHADHQDAISQRDTGWMEFFVSSSQEALDSILIMYRVAENNRVLLPFMVCMDAFILSHTHMPVNIPDQDDVDYFLPEYRPPHWSLDPDNPVDMGNLTMPEEEYMEMRWSIERGMKNAREVFKEAADKFYEIFGRRYEMVHCYKVDDAEHIIIASGTLASEAEVAVDSMRKDGRKVGLLKIGLFRPFPQEETRTILSKARTLTVIDRSYSFGYGGPLAMEIRSALYNLDERPKLVSYVAGLGGRDVTYKDIEKMVLHSEKEEGKNMITYWYGLKERVRSSGFEEVI</sequence>
<evidence type="ECO:0000256" key="1">
    <source>
        <dbReference type="ARBA" id="ARBA00011595"/>
    </source>
</evidence>
<reference evidence="8 9" key="1">
    <citation type="submission" date="2018-10" db="EMBL/GenBank/DDBJ databases">
        <title>Co-occurring genomic capacity for anaerobic methane metabolism and dissimilatory sulfite reduction discovered in the Korarchaeota.</title>
        <authorList>
            <person name="Mckay L.J."/>
            <person name="Dlakic M."/>
            <person name="Fields M.W."/>
            <person name="Delmont T.O."/>
            <person name="Eren A.M."/>
            <person name="Jay Z.J."/>
            <person name="Klingelsmith K.B."/>
            <person name="Rusch D.B."/>
            <person name="Inskeep W.P."/>
        </authorList>
    </citation>
    <scope>NUCLEOTIDE SEQUENCE [LARGE SCALE GENOMIC DNA]</scope>
    <source>
        <strain evidence="8 9">MDKW</strain>
    </source>
</reference>
<dbReference type="SUPFAM" id="SSF52518">
    <property type="entry name" value="Thiamin diphosphate-binding fold (THDP-binding)"/>
    <property type="match status" value="1"/>
</dbReference>
<organism evidence="8 9">
    <name type="scientific">Candidatus Methanodesulfokora washburnensis</name>
    <dbReference type="NCBI Taxonomy" id="2478471"/>
    <lineage>
        <taxon>Archaea</taxon>
        <taxon>Thermoproteota</taxon>
        <taxon>Candidatus Korarchaeia</taxon>
        <taxon>Candidatus Korarchaeia incertae sedis</taxon>
        <taxon>Candidatus Methanodesulfokora</taxon>
    </lineage>
</organism>
<dbReference type="PANTHER" id="PTHR32154:SF0">
    <property type="entry name" value="PYRUVATE-FLAVODOXIN OXIDOREDUCTASE-RELATED"/>
    <property type="match status" value="1"/>
</dbReference>
<dbReference type="Pfam" id="PF01855">
    <property type="entry name" value="POR_N"/>
    <property type="match status" value="1"/>
</dbReference>
<dbReference type="GO" id="GO:0006979">
    <property type="term" value="P:response to oxidative stress"/>
    <property type="evidence" value="ECO:0007669"/>
    <property type="project" value="TreeGrafter"/>
</dbReference>
<comment type="subunit">
    <text evidence="1">Heterotetramer of one alpha, one beta, one delta and one gamma chain.</text>
</comment>
<name>A0A3R9R2U5_9CREN</name>
<dbReference type="Proteomes" id="UP000277582">
    <property type="component" value="Unassembled WGS sequence"/>
</dbReference>
<dbReference type="GO" id="GO:0018491">
    <property type="term" value="F:2-oxobutyrate synthase activity"/>
    <property type="evidence" value="ECO:0007669"/>
    <property type="project" value="UniProtKB-ARBA"/>
</dbReference>
<evidence type="ECO:0000256" key="4">
    <source>
        <dbReference type="ARBA" id="ARBA00023002"/>
    </source>
</evidence>
<dbReference type="InterPro" id="IPR029061">
    <property type="entry name" value="THDP-binding"/>
</dbReference>
<dbReference type="InterPro" id="IPR050722">
    <property type="entry name" value="Pyruvate:ferred/Flavod_OxRd"/>
</dbReference>
<dbReference type="CDD" id="cd07034">
    <property type="entry name" value="TPP_PYR_PFOR_IOR-alpha_like"/>
    <property type="match status" value="1"/>
</dbReference>
<dbReference type="FunFam" id="3.40.50.920:FF:000010">
    <property type="entry name" value="Pyruvate ferredoxin oxidoreductase, alpha subunit"/>
    <property type="match status" value="1"/>
</dbReference>
<dbReference type="EMBL" id="RCOS01000113">
    <property type="protein sequence ID" value="RSN73640.1"/>
    <property type="molecule type" value="Genomic_DNA"/>
</dbReference>
<proteinExistence type="predicted"/>
<keyword evidence="8" id="KW-0670">Pyruvate</keyword>
<dbReference type="Gene3D" id="3.40.50.920">
    <property type="match status" value="1"/>
</dbReference>
<accession>A0A3R9R2U5</accession>
<comment type="caution">
    <text evidence="8">The sequence shown here is derived from an EMBL/GenBank/DDBJ whole genome shotgun (WGS) entry which is preliminary data.</text>
</comment>
<evidence type="ECO:0000256" key="2">
    <source>
        <dbReference type="ARBA" id="ARBA00011631"/>
    </source>
</evidence>
<dbReference type="Gene3D" id="3.40.50.970">
    <property type="match status" value="1"/>
</dbReference>
<dbReference type="InterPro" id="IPR033412">
    <property type="entry name" value="PFOR_II"/>
</dbReference>
<evidence type="ECO:0000259" key="6">
    <source>
        <dbReference type="Pfam" id="PF01855"/>
    </source>
</evidence>
<dbReference type="AlphaFoldDB" id="A0A3R9R2U5"/>
<comment type="subunit">
    <text evidence="2">Heterodimer composed of an alpha and a beta subunit.</text>
</comment>
<evidence type="ECO:0000259" key="7">
    <source>
        <dbReference type="Pfam" id="PF17147"/>
    </source>
</evidence>
<dbReference type="SUPFAM" id="SSF52922">
    <property type="entry name" value="TK C-terminal domain-like"/>
    <property type="match status" value="1"/>
</dbReference>
<dbReference type="OrthoDB" id="372068at2157"/>
<dbReference type="FunFam" id="3.40.50.970:FF:000012">
    <property type="entry name" value="Pyruvate:ferredoxin (Flavodoxin) oxidoreductase"/>
    <property type="match status" value="1"/>
</dbReference>
<dbReference type="GO" id="GO:0019164">
    <property type="term" value="F:pyruvate synthase activity"/>
    <property type="evidence" value="ECO:0007669"/>
    <property type="project" value="UniProtKB-ARBA"/>
</dbReference>
<evidence type="ECO:0000313" key="9">
    <source>
        <dbReference type="Proteomes" id="UP000277582"/>
    </source>
</evidence>
<comment type="catalytic activity">
    <reaction evidence="5">
        <text>a 2-oxocarboxylate + 2 oxidized [2Fe-2S]-[ferredoxin] + CoA = an acyl-CoA + 2 reduced [2Fe-2S]-[ferredoxin] + CO2 + H(+)</text>
        <dbReference type="Rhea" id="RHEA:42316"/>
        <dbReference type="Rhea" id="RHEA-COMP:10000"/>
        <dbReference type="Rhea" id="RHEA-COMP:10001"/>
        <dbReference type="ChEBI" id="CHEBI:15378"/>
        <dbReference type="ChEBI" id="CHEBI:16526"/>
        <dbReference type="ChEBI" id="CHEBI:33737"/>
        <dbReference type="ChEBI" id="CHEBI:33738"/>
        <dbReference type="ChEBI" id="CHEBI:35179"/>
        <dbReference type="ChEBI" id="CHEBI:57287"/>
        <dbReference type="ChEBI" id="CHEBI:58342"/>
        <dbReference type="EC" id="1.2.7.11"/>
    </reaction>
</comment>
<dbReference type="InterPro" id="IPR009014">
    <property type="entry name" value="Transketo_C/PFOR_II"/>
</dbReference>
<dbReference type="InterPro" id="IPR002880">
    <property type="entry name" value="Pyrv_Fd/Flavodoxin_OxRdtase_N"/>
</dbReference>
<dbReference type="Pfam" id="PF17147">
    <property type="entry name" value="PFOR_II"/>
    <property type="match status" value="1"/>
</dbReference>
<evidence type="ECO:0000256" key="3">
    <source>
        <dbReference type="ARBA" id="ARBA00012691"/>
    </source>
</evidence>
<keyword evidence="4" id="KW-0560">Oxidoreductase</keyword>
<evidence type="ECO:0000256" key="5">
    <source>
        <dbReference type="ARBA" id="ARBA00048893"/>
    </source>
</evidence>
<protein>
    <recommendedName>
        <fullName evidence="3">2-oxoacid oxidoreductase (ferredoxin)</fullName>
        <ecNumber evidence="3">1.2.7.11</ecNumber>
    </recommendedName>
</protein>
<feature type="domain" description="Pyruvate:ferredoxin oxidoreductase core" evidence="7">
    <location>
        <begin position="261"/>
        <end position="364"/>
    </location>
</feature>
<feature type="domain" description="Pyruvate flavodoxin/ferredoxin oxidoreductase pyrimidine binding" evidence="6">
    <location>
        <begin position="14"/>
        <end position="238"/>
    </location>
</feature>
<keyword evidence="9" id="KW-1185">Reference proteome</keyword>
<dbReference type="PANTHER" id="PTHR32154">
    <property type="entry name" value="PYRUVATE-FLAVODOXIN OXIDOREDUCTASE-RELATED"/>
    <property type="match status" value="1"/>
</dbReference>